<dbReference type="InterPro" id="IPR015877">
    <property type="entry name" value="MAT1_centre"/>
</dbReference>
<organism evidence="13">
    <name type="scientific">Eremomyces bilateralis CBS 781.70</name>
    <dbReference type="NCBI Taxonomy" id="1392243"/>
    <lineage>
        <taxon>Eukaryota</taxon>
        <taxon>Fungi</taxon>
        <taxon>Dikarya</taxon>
        <taxon>Ascomycota</taxon>
        <taxon>Pezizomycotina</taxon>
        <taxon>Dothideomycetes</taxon>
        <taxon>Dothideomycetes incertae sedis</taxon>
        <taxon>Eremomycetales</taxon>
        <taxon>Eremomycetaceae</taxon>
        <taxon>Eremomyces</taxon>
    </lineage>
</organism>
<evidence type="ECO:0000313" key="14">
    <source>
        <dbReference type="Proteomes" id="UP000504638"/>
    </source>
</evidence>
<dbReference type="CDD" id="cd16573">
    <property type="entry name" value="RING-HC_TFB3-like"/>
    <property type="match status" value="1"/>
</dbReference>
<dbReference type="SMART" id="SM00184">
    <property type="entry name" value="RING"/>
    <property type="match status" value="1"/>
</dbReference>
<feature type="coiled-coil region" evidence="10">
    <location>
        <begin position="132"/>
        <end position="204"/>
    </location>
</feature>
<dbReference type="InterPro" id="IPR017907">
    <property type="entry name" value="Znf_RING_CS"/>
</dbReference>
<dbReference type="EMBL" id="ML975159">
    <property type="protein sequence ID" value="KAF1812109.1"/>
    <property type="molecule type" value="Genomic_DNA"/>
</dbReference>
<dbReference type="FunFam" id="3.30.40.10:FF:000037">
    <property type="entry name" value="Cdk-activating kinase assembly factor MAT1, centre"/>
    <property type="match status" value="1"/>
</dbReference>
<dbReference type="Proteomes" id="UP000504638">
    <property type="component" value="Unplaced"/>
</dbReference>
<keyword evidence="14" id="KW-1185">Reference proteome</keyword>
<comment type="subcellular location">
    <subcellularLocation>
        <location evidence="1">Nucleus</location>
    </subcellularLocation>
</comment>
<proteinExistence type="predicted"/>
<dbReference type="Pfam" id="PF06391">
    <property type="entry name" value="MAT1"/>
    <property type="match status" value="1"/>
</dbReference>
<keyword evidence="10" id="KW-0175">Coiled coil</keyword>
<evidence type="ECO:0000256" key="6">
    <source>
        <dbReference type="ARBA" id="ARBA00023242"/>
    </source>
</evidence>
<dbReference type="GeneID" id="54421297"/>
<evidence type="ECO:0000256" key="3">
    <source>
        <dbReference type="ARBA" id="ARBA00022723"/>
    </source>
</evidence>
<dbReference type="InterPro" id="IPR001841">
    <property type="entry name" value="Znf_RING"/>
</dbReference>
<sequence length="330" mass="37891">MSRLSLKNGAPKEISDEDQCPVCKSSRYLNRNMRFLVNPECYHKMCESCVDRLFSSGPRVCPVAGCNRTLRRQRFRPQTFEDIQIEREVDVRKRVAKVFNRREDEFDSLLDYNNYLNEVEDLTFNLIHKIDVDATEKKLKAYEEANKAAIRENEVLASQETQSLQAQEAAEKEHARLRREAALREAEEERRERAEGRLDVINQLARGEGNADEIARQGRRTLLKKSTARRVGTGDEMDTSDSAGTGLQFKGLRRRARPEPEKPFEPFGEVTVEHEYFVLKGHYAWDFLDTARTSQTYRAGGYDISEYCSRALTDAFAGLAVFVGEEQTAT</sequence>
<evidence type="ECO:0000256" key="8">
    <source>
        <dbReference type="ARBA" id="ARBA00033277"/>
    </source>
</evidence>
<feature type="region of interest" description="Disordered" evidence="11">
    <location>
        <begin position="225"/>
        <end position="265"/>
    </location>
</feature>
<dbReference type="Gene3D" id="3.30.40.10">
    <property type="entry name" value="Zinc/RING finger domain, C3HC4 (zinc finger)"/>
    <property type="match status" value="1"/>
</dbReference>
<dbReference type="InterPro" id="IPR013083">
    <property type="entry name" value="Znf_RING/FYVE/PHD"/>
</dbReference>
<evidence type="ECO:0000256" key="10">
    <source>
        <dbReference type="SAM" id="Coils"/>
    </source>
</evidence>
<gene>
    <name evidence="13 15" type="ORF">P152DRAFT_466892</name>
</gene>
<evidence type="ECO:0000256" key="1">
    <source>
        <dbReference type="ARBA" id="ARBA00004123"/>
    </source>
</evidence>
<keyword evidence="3" id="KW-0479">Metal-binding</keyword>
<evidence type="ECO:0000256" key="11">
    <source>
        <dbReference type="SAM" id="MobiDB-lite"/>
    </source>
</evidence>
<reference evidence="13 15" key="1">
    <citation type="submission" date="2020-01" db="EMBL/GenBank/DDBJ databases">
        <authorList>
            <consortium name="DOE Joint Genome Institute"/>
            <person name="Haridas S."/>
            <person name="Albert R."/>
            <person name="Binder M."/>
            <person name="Bloem J."/>
            <person name="Labutti K."/>
            <person name="Salamov A."/>
            <person name="Andreopoulos B."/>
            <person name="Baker S.E."/>
            <person name="Barry K."/>
            <person name="Bills G."/>
            <person name="Bluhm B.H."/>
            <person name="Cannon C."/>
            <person name="Castanera R."/>
            <person name="Culley D.E."/>
            <person name="Daum C."/>
            <person name="Ezra D."/>
            <person name="Gonzalez J.B."/>
            <person name="Henrissat B."/>
            <person name="Kuo A."/>
            <person name="Liang C."/>
            <person name="Lipzen A."/>
            <person name="Lutzoni F."/>
            <person name="Magnuson J."/>
            <person name="Mondo S."/>
            <person name="Nolan M."/>
            <person name="Ohm R."/>
            <person name="Pangilinan J."/>
            <person name="Park H.-J."/>
            <person name="Ramirez L."/>
            <person name="Alfaro M."/>
            <person name="Sun H."/>
            <person name="Tritt A."/>
            <person name="Yoshinaga Y."/>
            <person name="Zwiers L.-H."/>
            <person name="Turgeon B.G."/>
            <person name="Goodwin S.B."/>
            <person name="Spatafora J.W."/>
            <person name="Crous P.W."/>
            <person name="Grigoriev I.V."/>
        </authorList>
    </citation>
    <scope>NUCLEOTIDE SEQUENCE</scope>
    <source>
        <strain evidence="13 15">CBS 781.70</strain>
    </source>
</reference>
<keyword evidence="6" id="KW-0539">Nucleus</keyword>
<keyword evidence="5" id="KW-0862">Zinc</keyword>
<reference evidence="15" key="2">
    <citation type="submission" date="2020-04" db="EMBL/GenBank/DDBJ databases">
        <authorList>
            <consortium name="NCBI Genome Project"/>
        </authorList>
    </citation>
    <scope>NUCLEOTIDE SEQUENCE</scope>
    <source>
        <strain evidence="15">CBS 781.70</strain>
    </source>
</reference>
<feature type="domain" description="RING-type" evidence="12">
    <location>
        <begin position="20"/>
        <end position="63"/>
    </location>
</feature>
<protein>
    <recommendedName>
        <fullName evidence="2">RNA polymerase II transcription factor B subunit 3</fullName>
    </recommendedName>
    <alternativeName>
        <fullName evidence="8">RNA polymerase II transcription factor B 38 kDa subunit</fullName>
    </alternativeName>
    <alternativeName>
        <fullName evidence="7">RNA polymerase II transcription factor B p38 subunit</fullName>
    </alternativeName>
</protein>
<dbReference type="AlphaFoldDB" id="A0A6G1G2S6"/>
<dbReference type="OrthoDB" id="5963at2759"/>
<evidence type="ECO:0000256" key="2">
    <source>
        <dbReference type="ARBA" id="ARBA00022257"/>
    </source>
</evidence>
<dbReference type="NCBIfam" id="TIGR00570">
    <property type="entry name" value="cdk7"/>
    <property type="match status" value="1"/>
</dbReference>
<dbReference type="PANTHER" id="PTHR12683">
    <property type="entry name" value="CDK-ACTIVATING KINASE ASSEMBLY FACTOR MAT1"/>
    <property type="match status" value="1"/>
</dbReference>
<dbReference type="PROSITE" id="PS50089">
    <property type="entry name" value="ZF_RING_2"/>
    <property type="match status" value="1"/>
</dbReference>
<keyword evidence="13 15" id="KW-0808">Transferase</keyword>
<keyword evidence="4 9" id="KW-0863">Zinc-finger</keyword>
<dbReference type="Pfam" id="PF17121">
    <property type="entry name" value="zf-C3HC4_5"/>
    <property type="match status" value="1"/>
</dbReference>
<dbReference type="GO" id="GO:0070985">
    <property type="term" value="C:transcription factor TFIIK complex"/>
    <property type="evidence" value="ECO:0007669"/>
    <property type="project" value="UniProtKB-ARBA"/>
</dbReference>
<evidence type="ECO:0000313" key="15">
    <source>
        <dbReference type="RefSeq" id="XP_033533740.1"/>
    </source>
</evidence>
<dbReference type="RefSeq" id="XP_033533740.1">
    <property type="nucleotide sequence ID" value="XM_033680727.1"/>
</dbReference>
<dbReference type="GO" id="GO:0006357">
    <property type="term" value="P:regulation of transcription by RNA polymerase II"/>
    <property type="evidence" value="ECO:0007669"/>
    <property type="project" value="TreeGrafter"/>
</dbReference>
<dbReference type="InterPro" id="IPR057657">
    <property type="entry name" value="MAT1_CAK-anch"/>
</dbReference>
<dbReference type="GO" id="GO:0006289">
    <property type="term" value="P:nucleotide-excision repair"/>
    <property type="evidence" value="ECO:0007669"/>
    <property type="project" value="InterPro"/>
</dbReference>
<name>A0A6G1G2S6_9PEZI</name>
<dbReference type="InterPro" id="IPR004575">
    <property type="entry name" value="MAT1/Tfb3"/>
</dbReference>
<reference evidence="15" key="3">
    <citation type="submission" date="2025-04" db="UniProtKB">
        <authorList>
            <consortium name="RefSeq"/>
        </authorList>
    </citation>
    <scope>IDENTIFICATION</scope>
    <source>
        <strain evidence="15">CBS 781.70</strain>
    </source>
</reference>
<evidence type="ECO:0000259" key="12">
    <source>
        <dbReference type="PROSITE" id="PS50089"/>
    </source>
</evidence>
<dbReference type="PANTHER" id="PTHR12683:SF13">
    <property type="entry name" value="CDK-ACTIVATING KINASE ASSEMBLY FACTOR MAT1"/>
    <property type="match status" value="1"/>
</dbReference>
<dbReference type="GO" id="GO:0061575">
    <property type="term" value="F:cyclin-dependent protein serine/threonine kinase activator activity"/>
    <property type="evidence" value="ECO:0007669"/>
    <property type="project" value="InterPro"/>
</dbReference>
<evidence type="ECO:0000256" key="9">
    <source>
        <dbReference type="PROSITE-ProRule" id="PRU00175"/>
    </source>
</evidence>
<dbReference type="GO" id="GO:0016301">
    <property type="term" value="F:kinase activity"/>
    <property type="evidence" value="ECO:0007669"/>
    <property type="project" value="UniProtKB-KW"/>
</dbReference>
<evidence type="ECO:0000256" key="4">
    <source>
        <dbReference type="ARBA" id="ARBA00022771"/>
    </source>
</evidence>
<dbReference type="PROSITE" id="PS00518">
    <property type="entry name" value="ZF_RING_1"/>
    <property type="match status" value="1"/>
</dbReference>
<evidence type="ECO:0000256" key="5">
    <source>
        <dbReference type="ARBA" id="ARBA00022833"/>
    </source>
</evidence>
<dbReference type="GO" id="GO:0008270">
    <property type="term" value="F:zinc ion binding"/>
    <property type="evidence" value="ECO:0007669"/>
    <property type="project" value="UniProtKB-KW"/>
</dbReference>
<dbReference type="Pfam" id="PF25811">
    <property type="entry name" value="CAK-anch_MAT1"/>
    <property type="match status" value="1"/>
</dbReference>
<keyword evidence="13 15" id="KW-0418">Kinase</keyword>
<accession>A0A6G1G2S6</accession>
<evidence type="ECO:0000256" key="7">
    <source>
        <dbReference type="ARBA" id="ARBA00029873"/>
    </source>
</evidence>
<evidence type="ECO:0000313" key="13">
    <source>
        <dbReference type="EMBL" id="KAF1812109.1"/>
    </source>
</evidence>
<dbReference type="SUPFAM" id="SSF57850">
    <property type="entry name" value="RING/U-box"/>
    <property type="match status" value="1"/>
</dbReference>